<sequence length="731" mass="79795">MRRKKTARKKSLKGKLLVWFLIFALAPLGALAYFSSQSFIKTLAEHEMTNYRAASQLLGKNLADFLGNTARAVAMLAEDATLSANNVPSQKKLRKLEKLVSENPLYLAASLTDSEGKIAIDTQGVGIGQDVSGRDWYQEAVKRKDVVITDLIQSQRFKTWAIDIAAPVFNELGMFSGVLVLYLDLGNLYKELTKGVDFGDGYLYVYCAKHNDLILHPDPSLIGKTLDELGMGHLKAELSKQEGSIRYTFQGLDAVAVFTTVPESGLFSGENYKNWRVVGKVDYATILAPAKQVLNLVYVLIAVVALVVIFISLWISNSIAKPIARVTEALERVKEGDLTVQIEKAKSRDEIGRLSEALSATVESLRSMTQEILTTSSSLASSSEELSASVEEISKATQEIAQTIAQVAEGSTRQSEELQKVSEEAAQIGERAQRVAEATQRNLELLEKMQENLQKNQQALDQITEVMQKTKEEGTTTKEEAQKGKESLHKLIENVSSIARVSEEVAGSIQVLNERSQEIGKIVDLITGIAEQTNLLALNAAIEAARAGDAGRGFAVVAEEVRKLAEESAQAAEQIGKLIAEIQKDTHSAVESMQKAQSEVEAGSRESEQVAQNFNSILSAIERLERNIENLSQSLLEAQRAQEETTSSAQEVVKLSEESASLTAQATEGVRQIAEDLASVAAVAEENAASSEEVSASTEEQNASLEEVNSSVEQLAQMAQKLQKLVERFRI</sequence>
<organism evidence="15 16">
    <name type="scientific">Thermatribacter velox</name>
    <dbReference type="NCBI Taxonomy" id="3039681"/>
    <lineage>
        <taxon>Bacteria</taxon>
        <taxon>Pseudomonadati</taxon>
        <taxon>Atribacterota</taxon>
        <taxon>Atribacteria</taxon>
        <taxon>Atribacterales</taxon>
        <taxon>Thermatribacteraceae</taxon>
        <taxon>Thermatribacter</taxon>
    </lineage>
</organism>
<evidence type="ECO:0000256" key="4">
    <source>
        <dbReference type="ARBA" id="ARBA00022692"/>
    </source>
</evidence>
<comment type="similarity">
    <text evidence="8">Belongs to the methyl-accepting chemotaxis (MCP) protein family.</text>
</comment>
<dbReference type="InterPro" id="IPR033479">
    <property type="entry name" value="dCache_1"/>
</dbReference>
<gene>
    <name evidence="15" type="ORF">QBE54_08295</name>
</gene>
<reference evidence="15 16" key="1">
    <citation type="submission" date="2023-03" db="EMBL/GenBank/DDBJ databases">
        <title>Novel Species.</title>
        <authorList>
            <person name="Ma S."/>
        </authorList>
    </citation>
    <scope>NUCLEOTIDE SEQUENCE [LARGE SCALE GENOMIC DNA]</scope>
    <source>
        <strain evidence="15 16">B11</strain>
    </source>
</reference>
<dbReference type="EMBL" id="CP121689">
    <property type="protein sequence ID" value="WZL75586.1"/>
    <property type="molecule type" value="Genomic_DNA"/>
</dbReference>
<feature type="transmembrane region" description="Helical" evidence="12">
    <location>
        <begin position="296"/>
        <end position="315"/>
    </location>
</feature>
<dbReference type="SMART" id="SM00283">
    <property type="entry name" value="MA"/>
    <property type="match status" value="1"/>
</dbReference>
<evidence type="ECO:0000256" key="9">
    <source>
        <dbReference type="PROSITE-ProRule" id="PRU00284"/>
    </source>
</evidence>
<evidence type="ECO:0000256" key="6">
    <source>
        <dbReference type="ARBA" id="ARBA00023136"/>
    </source>
</evidence>
<proteinExistence type="inferred from homology"/>
<dbReference type="PANTHER" id="PTHR32089">
    <property type="entry name" value="METHYL-ACCEPTING CHEMOTAXIS PROTEIN MCPB"/>
    <property type="match status" value="1"/>
</dbReference>
<evidence type="ECO:0000256" key="10">
    <source>
        <dbReference type="SAM" id="Coils"/>
    </source>
</evidence>
<name>A0ABZ2Y9A2_9BACT</name>
<dbReference type="InterPro" id="IPR003660">
    <property type="entry name" value="HAMP_dom"/>
</dbReference>
<feature type="compositionally biased region" description="Low complexity" evidence="11">
    <location>
        <begin position="687"/>
        <end position="700"/>
    </location>
</feature>
<evidence type="ECO:0000313" key="16">
    <source>
        <dbReference type="Proteomes" id="UP001461341"/>
    </source>
</evidence>
<feature type="region of interest" description="Disordered" evidence="11">
    <location>
        <begin position="687"/>
        <end position="708"/>
    </location>
</feature>
<feature type="coiled-coil region" evidence="10">
    <location>
        <begin position="429"/>
        <end position="473"/>
    </location>
</feature>
<evidence type="ECO:0000256" key="11">
    <source>
        <dbReference type="SAM" id="MobiDB-lite"/>
    </source>
</evidence>
<dbReference type="CDD" id="cd11386">
    <property type="entry name" value="MCP_signal"/>
    <property type="match status" value="1"/>
</dbReference>
<dbReference type="Proteomes" id="UP001461341">
    <property type="component" value="Chromosome"/>
</dbReference>
<dbReference type="InterPro" id="IPR029151">
    <property type="entry name" value="Sensor-like_sf"/>
</dbReference>
<keyword evidence="16" id="KW-1185">Reference proteome</keyword>
<dbReference type="PANTHER" id="PTHR32089:SF112">
    <property type="entry name" value="LYSOZYME-LIKE PROTEIN-RELATED"/>
    <property type="match status" value="1"/>
</dbReference>
<keyword evidence="4 12" id="KW-0812">Transmembrane</keyword>
<evidence type="ECO:0000256" key="5">
    <source>
        <dbReference type="ARBA" id="ARBA00022989"/>
    </source>
</evidence>
<dbReference type="InterPro" id="IPR004089">
    <property type="entry name" value="MCPsignal_dom"/>
</dbReference>
<comment type="subcellular location">
    <subcellularLocation>
        <location evidence="1">Cell membrane</location>
        <topology evidence="1">Multi-pass membrane protein</topology>
    </subcellularLocation>
</comment>
<feature type="domain" description="HAMP" evidence="14">
    <location>
        <begin position="317"/>
        <end position="370"/>
    </location>
</feature>
<keyword evidence="10" id="KW-0175">Coiled coil</keyword>
<dbReference type="Gene3D" id="3.30.450.20">
    <property type="entry name" value="PAS domain"/>
    <property type="match status" value="1"/>
</dbReference>
<dbReference type="SMART" id="SM00304">
    <property type="entry name" value="HAMP"/>
    <property type="match status" value="1"/>
</dbReference>
<dbReference type="PROSITE" id="PS50111">
    <property type="entry name" value="CHEMOTAXIS_TRANSDUC_2"/>
    <property type="match status" value="1"/>
</dbReference>
<feature type="domain" description="Methyl-accepting transducer" evidence="13">
    <location>
        <begin position="389"/>
        <end position="653"/>
    </location>
</feature>
<evidence type="ECO:0000256" key="12">
    <source>
        <dbReference type="SAM" id="Phobius"/>
    </source>
</evidence>
<dbReference type="RefSeq" id="WP_369017734.1">
    <property type="nucleotide sequence ID" value="NZ_CP121689.1"/>
</dbReference>
<keyword evidence="2" id="KW-1003">Cell membrane</keyword>
<protein>
    <submittedName>
        <fullName evidence="15">Methyl-accepting chemotaxis protein</fullName>
    </submittedName>
</protein>
<evidence type="ECO:0000256" key="8">
    <source>
        <dbReference type="ARBA" id="ARBA00029447"/>
    </source>
</evidence>
<dbReference type="PROSITE" id="PS50885">
    <property type="entry name" value="HAMP"/>
    <property type="match status" value="1"/>
</dbReference>
<dbReference type="Pfam" id="PF00672">
    <property type="entry name" value="HAMP"/>
    <property type="match status" value="1"/>
</dbReference>
<evidence type="ECO:0000313" key="15">
    <source>
        <dbReference type="EMBL" id="WZL75586.1"/>
    </source>
</evidence>
<dbReference type="Gene3D" id="1.10.287.950">
    <property type="entry name" value="Methyl-accepting chemotaxis protein"/>
    <property type="match status" value="2"/>
</dbReference>
<keyword evidence="5 12" id="KW-1133">Transmembrane helix</keyword>
<evidence type="ECO:0000259" key="14">
    <source>
        <dbReference type="PROSITE" id="PS50885"/>
    </source>
</evidence>
<evidence type="ECO:0000256" key="7">
    <source>
        <dbReference type="ARBA" id="ARBA00023224"/>
    </source>
</evidence>
<feature type="coiled-coil region" evidence="10">
    <location>
        <begin position="614"/>
        <end position="644"/>
    </location>
</feature>
<keyword evidence="3" id="KW-0145">Chemotaxis</keyword>
<accession>A0ABZ2Y9A2</accession>
<evidence type="ECO:0000256" key="3">
    <source>
        <dbReference type="ARBA" id="ARBA00022500"/>
    </source>
</evidence>
<evidence type="ECO:0000256" key="1">
    <source>
        <dbReference type="ARBA" id="ARBA00004651"/>
    </source>
</evidence>
<dbReference type="CDD" id="cd12914">
    <property type="entry name" value="PDC1_DGC_like"/>
    <property type="match status" value="1"/>
</dbReference>
<dbReference type="Pfam" id="PF00015">
    <property type="entry name" value="MCPsignal"/>
    <property type="match status" value="1"/>
</dbReference>
<keyword evidence="7 9" id="KW-0807">Transducer</keyword>
<dbReference type="Gene3D" id="6.10.340.10">
    <property type="match status" value="1"/>
</dbReference>
<evidence type="ECO:0000256" key="2">
    <source>
        <dbReference type="ARBA" id="ARBA00022475"/>
    </source>
</evidence>
<dbReference type="CDD" id="cd06225">
    <property type="entry name" value="HAMP"/>
    <property type="match status" value="1"/>
</dbReference>
<evidence type="ECO:0000259" key="13">
    <source>
        <dbReference type="PROSITE" id="PS50111"/>
    </source>
</evidence>
<dbReference type="SUPFAM" id="SSF103190">
    <property type="entry name" value="Sensory domain-like"/>
    <property type="match status" value="1"/>
</dbReference>
<dbReference type="CDD" id="cd12912">
    <property type="entry name" value="PDC2_MCP_like"/>
    <property type="match status" value="1"/>
</dbReference>
<dbReference type="SUPFAM" id="SSF58104">
    <property type="entry name" value="Methyl-accepting chemotaxis protein (MCP) signaling domain"/>
    <property type="match status" value="3"/>
</dbReference>
<dbReference type="Pfam" id="PF02743">
    <property type="entry name" value="dCache_1"/>
    <property type="match status" value="1"/>
</dbReference>
<keyword evidence="6 12" id="KW-0472">Membrane</keyword>